<organism evidence="5 6">
    <name type="scientific">Pantoea coffeiphila</name>
    <dbReference type="NCBI Taxonomy" id="1465635"/>
    <lineage>
        <taxon>Bacteria</taxon>
        <taxon>Pseudomonadati</taxon>
        <taxon>Pseudomonadota</taxon>
        <taxon>Gammaproteobacteria</taxon>
        <taxon>Enterobacterales</taxon>
        <taxon>Erwiniaceae</taxon>
        <taxon>Pantoea</taxon>
    </lineage>
</organism>
<comment type="caution">
    <text evidence="5">The sequence shown here is derived from an EMBL/GenBank/DDBJ whole genome shotgun (WGS) entry which is preliminary data.</text>
</comment>
<dbReference type="RefSeq" id="WP_105594586.1">
    <property type="nucleotide sequence ID" value="NZ_PDET01000017.1"/>
</dbReference>
<dbReference type="Pfam" id="PF00135">
    <property type="entry name" value="COesterase"/>
    <property type="match status" value="1"/>
</dbReference>
<keyword evidence="3" id="KW-0732">Signal</keyword>
<dbReference type="GO" id="GO:0016787">
    <property type="term" value="F:hydrolase activity"/>
    <property type="evidence" value="ECO:0007669"/>
    <property type="project" value="UniProtKB-KW"/>
</dbReference>
<dbReference type="InterPro" id="IPR002018">
    <property type="entry name" value="CarbesteraseB"/>
</dbReference>
<dbReference type="PANTHER" id="PTHR11559">
    <property type="entry name" value="CARBOXYLESTERASE"/>
    <property type="match status" value="1"/>
</dbReference>
<feature type="domain" description="Carboxylesterase type B" evidence="4">
    <location>
        <begin position="48"/>
        <end position="548"/>
    </location>
</feature>
<dbReference type="EMBL" id="PDET01000017">
    <property type="protein sequence ID" value="PRD13626.1"/>
    <property type="molecule type" value="Genomic_DNA"/>
</dbReference>
<keyword evidence="6" id="KW-1185">Reference proteome</keyword>
<dbReference type="AlphaFoldDB" id="A0A2S9I781"/>
<dbReference type="Gene3D" id="3.40.50.1820">
    <property type="entry name" value="alpha/beta hydrolase"/>
    <property type="match status" value="1"/>
</dbReference>
<dbReference type="Proteomes" id="UP000239181">
    <property type="component" value="Unassembled WGS sequence"/>
</dbReference>
<comment type="similarity">
    <text evidence="1 3">Belongs to the type-B carboxylesterase/lipase family.</text>
</comment>
<evidence type="ECO:0000259" key="4">
    <source>
        <dbReference type="Pfam" id="PF00135"/>
    </source>
</evidence>
<name>A0A2S9I781_9GAMM</name>
<evidence type="ECO:0000313" key="5">
    <source>
        <dbReference type="EMBL" id="PRD13626.1"/>
    </source>
</evidence>
<dbReference type="EC" id="3.1.1.-" evidence="3"/>
<accession>A0A2S9I781</accession>
<feature type="signal peptide" evidence="3">
    <location>
        <begin position="1"/>
        <end position="33"/>
    </location>
</feature>
<dbReference type="InterPro" id="IPR050309">
    <property type="entry name" value="Type-B_Carboxylest/Lipase"/>
</dbReference>
<reference evidence="5 6" key="1">
    <citation type="submission" date="2017-10" db="EMBL/GenBank/DDBJ databases">
        <title>Draft genome of two endophytic bacteria isolated from 'guarana' Paullinia cupana (Mart.) Ducke.</title>
        <authorList>
            <person name="Siqueira K.A."/>
            <person name="Liotti R.G."/>
            <person name="Mendes T.A."/>
            <person name="Soares M.A."/>
        </authorList>
    </citation>
    <scope>NUCLEOTIDE SEQUENCE [LARGE SCALE GENOMIC DNA]</scope>
    <source>
        <strain evidence="5 6">342</strain>
    </source>
</reference>
<feature type="chain" id="PRO_5015372672" description="Carboxylic ester hydrolase" evidence="3">
    <location>
        <begin position="34"/>
        <end position="554"/>
    </location>
</feature>
<keyword evidence="2 3" id="KW-0378">Hydrolase</keyword>
<evidence type="ECO:0000256" key="2">
    <source>
        <dbReference type="ARBA" id="ARBA00022801"/>
    </source>
</evidence>
<sequence>MKERKYKQRMTVLRAIVAACILLLPPAMHSAFAAEMSAGMKPSALQPSPVVATAYGPVQGVDDGNVLAWMGVPYATPPVGNLRWTPTKAPAVWPQTLSTVRPGSSCAQSDDLGFFATPGGSEDCLYLNVYVDRKAFNRATATGQKLPVFVWIHGGALWVGQGDDNNPTALVADGKAIVVTFNYRLGVFGYFAHPAIDGEGHPAVNYGTMDQTFALRWVKDNIAAFGGNPENVTIAGESAGGDAVMAQIYSPWAKGLFHQAIEMSGATNLLKEGNFGSTVSQKTAQQTGEQFASSVGCTDQQNAGPCLRKLSTAMILAHQRGYQLVETVVDGDFLPDTPEALLKTGKFNRVPMISGTTRDEGDFFVALPEVETGKVLTNETYPAAIRAQFGDALSKKVLKEYPLSDYLNASEAYAAPVGDFLFSCPSLKLKELASRHTDVWGYEFADRTAPTYSPPVSFNLRAGHTSELPYLFTGFHGGARGLPVSLNPQQQNLANALQIYWTTLNKAKDWAEWPKYKAGEGKIMQFQLPLGQLITAGKFAREHHCEFWNQLGVY</sequence>
<dbReference type="OrthoDB" id="9775851at2"/>
<dbReference type="InterPro" id="IPR019826">
    <property type="entry name" value="Carboxylesterase_B_AS"/>
</dbReference>
<evidence type="ECO:0000313" key="6">
    <source>
        <dbReference type="Proteomes" id="UP000239181"/>
    </source>
</evidence>
<dbReference type="InterPro" id="IPR029058">
    <property type="entry name" value="AB_hydrolase_fold"/>
</dbReference>
<dbReference type="PROSITE" id="PS00122">
    <property type="entry name" value="CARBOXYLESTERASE_B_1"/>
    <property type="match status" value="1"/>
</dbReference>
<proteinExistence type="inferred from homology"/>
<dbReference type="SUPFAM" id="SSF53474">
    <property type="entry name" value="alpha/beta-Hydrolases"/>
    <property type="match status" value="1"/>
</dbReference>
<evidence type="ECO:0000256" key="3">
    <source>
        <dbReference type="RuleBase" id="RU361235"/>
    </source>
</evidence>
<gene>
    <name evidence="5" type="ORF">CQW29_20495</name>
</gene>
<evidence type="ECO:0000256" key="1">
    <source>
        <dbReference type="ARBA" id="ARBA00005964"/>
    </source>
</evidence>
<protein>
    <recommendedName>
        <fullName evidence="3">Carboxylic ester hydrolase</fullName>
        <ecNumber evidence="3">3.1.1.-</ecNumber>
    </recommendedName>
</protein>